<reference evidence="2 3" key="1">
    <citation type="journal article" date="2016" name="Nat. Commun.">
        <title>Thousands of microbial genomes shed light on interconnected biogeochemical processes in an aquifer system.</title>
        <authorList>
            <person name="Anantharaman K."/>
            <person name="Brown C.T."/>
            <person name="Hug L.A."/>
            <person name="Sharon I."/>
            <person name="Castelle C.J."/>
            <person name="Probst A.J."/>
            <person name="Thomas B.C."/>
            <person name="Singh A."/>
            <person name="Wilkins M.J."/>
            <person name="Karaoz U."/>
            <person name="Brodie E.L."/>
            <person name="Williams K.H."/>
            <person name="Hubbard S.S."/>
            <person name="Banfield J.F."/>
        </authorList>
    </citation>
    <scope>NUCLEOTIDE SEQUENCE [LARGE SCALE GENOMIC DNA]</scope>
</reference>
<evidence type="ECO:0000313" key="2">
    <source>
        <dbReference type="EMBL" id="OGM32475.1"/>
    </source>
</evidence>
<protein>
    <submittedName>
        <fullName evidence="2">Uncharacterized protein</fullName>
    </submittedName>
</protein>
<evidence type="ECO:0000256" key="1">
    <source>
        <dbReference type="SAM" id="Phobius"/>
    </source>
</evidence>
<feature type="transmembrane region" description="Helical" evidence="1">
    <location>
        <begin position="160"/>
        <end position="176"/>
    </location>
</feature>
<comment type="caution">
    <text evidence="2">The sequence shown here is derived from an EMBL/GenBank/DDBJ whole genome shotgun (WGS) entry which is preliminary data.</text>
</comment>
<organism evidence="2 3">
    <name type="scientific">Candidatus Woesebacteria bacterium RIFCSPHIGHO2_01_FULL_44_21</name>
    <dbReference type="NCBI Taxonomy" id="1802503"/>
    <lineage>
        <taxon>Bacteria</taxon>
        <taxon>Candidatus Woeseibacteriota</taxon>
    </lineage>
</organism>
<feature type="transmembrane region" description="Helical" evidence="1">
    <location>
        <begin position="91"/>
        <end position="110"/>
    </location>
</feature>
<gene>
    <name evidence="2" type="ORF">A2803_03325</name>
</gene>
<proteinExistence type="predicted"/>
<dbReference type="AlphaFoldDB" id="A0A1F7Z193"/>
<dbReference type="Proteomes" id="UP000178870">
    <property type="component" value="Unassembled WGS sequence"/>
</dbReference>
<feature type="transmembrane region" description="Helical" evidence="1">
    <location>
        <begin position="32"/>
        <end position="54"/>
    </location>
</feature>
<keyword evidence="1" id="KW-0472">Membrane</keyword>
<feature type="transmembrane region" description="Helical" evidence="1">
    <location>
        <begin position="7"/>
        <end position="26"/>
    </location>
</feature>
<keyword evidence="1" id="KW-1133">Transmembrane helix</keyword>
<name>A0A1F7Z193_9BACT</name>
<sequence length="177" mass="20503">MKKQLLIYYVSFLLFFLLISLARRWFAIDFLAFWVGGAIGAILPDVDHLIYVYFLRPHELTSQRASRMLSQGKVLETMSLLANTRSERTSLIFHTAMFQLVFYVFAFFVLSSSSNLFGRGLVLAFLLHLLIDQYLDFRDLGNITHWLRNVSVTLTRDKTVFYWAAAGLVLILYGFLL</sequence>
<keyword evidence="1" id="KW-0812">Transmembrane</keyword>
<dbReference type="EMBL" id="MGGP01000014">
    <property type="protein sequence ID" value="OGM32475.1"/>
    <property type="molecule type" value="Genomic_DNA"/>
</dbReference>
<accession>A0A1F7Z193</accession>
<evidence type="ECO:0000313" key="3">
    <source>
        <dbReference type="Proteomes" id="UP000178870"/>
    </source>
</evidence>